<keyword evidence="3 8" id="KW-0349">Heme</keyword>
<evidence type="ECO:0000256" key="9">
    <source>
        <dbReference type="RuleBase" id="RU000461"/>
    </source>
</evidence>
<protein>
    <submittedName>
        <fullName evidence="10">Cytochrome P450</fullName>
    </submittedName>
</protein>
<evidence type="ECO:0000256" key="6">
    <source>
        <dbReference type="ARBA" id="ARBA00023004"/>
    </source>
</evidence>
<keyword evidence="7 9" id="KW-0503">Monooxygenase</keyword>
<dbReference type="GO" id="GO:0004497">
    <property type="term" value="F:monooxygenase activity"/>
    <property type="evidence" value="ECO:0007669"/>
    <property type="project" value="UniProtKB-KW"/>
</dbReference>
<comment type="similarity">
    <text evidence="2 9">Belongs to the cytochrome P450 family.</text>
</comment>
<sequence length="437" mass="49824">MQQARAIPGDSGWPLVGHSFNYLFDFENFTRKRFARYGEVVRFNAFGMEFVALLGPEANQLVLQNRDDLFSNASWEKMIGPFFRRGLMLLDGDEHRLHRRVMQVAFTNAALREDLDGINRTLDESLAAWPSGDGIKVFDLLKSMTLDVASRVFLGQPAGKDSEAMNRAFLATVQAATGVIRHDLPFTRWRAGLRGRQLLERSFAAALPAHRGGSGNDLFTRLCAARTEDGQPFSDEDVINHLVFLLMAAHDTSTITLSNLLYQLAKHPQWQERLRDQSLALGRTQLEYEDLERLADMDHAMKETLRLTPPVPGLPRQATRDFEYAGYRIPKGTLISISLWMTHRLERYWKEPERFDPDRFAPGRAEDRQHPFLWLPFGGGAHKCIGMHFGAMEVKAALHQLLLRFRWSVPSGYTLPQDWTSLPIPADRLPLRLERLG</sequence>
<comment type="caution">
    <text evidence="10">The sequence shown here is derived from an EMBL/GenBank/DDBJ whole genome shotgun (WGS) entry which is preliminary data.</text>
</comment>
<reference evidence="10 11" key="1">
    <citation type="submission" date="2018-02" db="EMBL/GenBank/DDBJ databases">
        <title>Genome sequencing of Solimonas sp. HR-BB.</title>
        <authorList>
            <person name="Lee Y."/>
            <person name="Jeon C.O."/>
        </authorList>
    </citation>
    <scope>NUCLEOTIDE SEQUENCE [LARGE SCALE GENOMIC DNA]</scope>
    <source>
        <strain evidence="10 11">HR-BB</strain>
    </source>
</reference>
<dbReference type="OrthoDB" id="4258484at2"/>
<dbReference type="Pfam" id="PF00067">
    <property type="entry name" value="p450"/>
    <property type="match status" value="2"/>
</dbReference>
<evidence type="ECO:0000256" key="3">
    <source>
        <dbReference type="ARBA" id="ARBA00022617"/>
    </source>
</evidence>
<keyword evidence="11" id="KW-1185">Reference proteome</keyword>
<keyword evidence="5 9" id="KW-0560">Oxidoreductase</keyword>
<dbReference type="Proteomes" id="UP000238220">
    <property type="component" value="Unassembled WGS sequence"/>
</dbReference>
<dbReference type="PANTHER" id="PTHR24286">
    <property type="entry name" value="CYTOCHROME P450 26"/>
    <property type="match status" value="1"/>
</dbReference>
<dbReference type="PANTHER" id="PTHR24286:SF24">
    <property type="entry name" value="LANOSTEROL 14-ALPHA DEMETHYLASE"/>
    <property type="match status" value="1"/>
</dbReference>
<dbReference type="RefSeq" id="WP_104228512.1">
    <property type="nucleotide sequence ID" value="NZ_PSNW01000001.1"/>
</dbReference>
<proteinExistence type="inferred from homology"/>
<dbReference type="GO" id="GO:0016705">
    <property type="term" value="F:oxidoreductase activity, acting on paired donors, with incorporation or reduction of molecular oxygen"/>
    <property type="evidence" value="ECO:0007669"/>
    <property type="project" value="InterPro"/>
</dbReference>
<dbReference type="InterPro" id="IPR002403">
    <property type="entry name" value="Cyt_P450_E_grp-IV"/>
</dbReference>
<evidence type="ECO:0000256" key="5">
    <source>
        <dbReference type="ARBA" id="ARBA00023002"/>
    </source>
</evidence>
<evidence type="ECO:0000313" key="10">
    <source>
        <dbReference type="EMBL" id="PPE75546.1"/>
    </source>
</evidence>
<dbReference type="InterPro" id="IPR017972">
    <property type="entry name" value="Cyt_P450_CS"/>
</dbReference>
<evidence type="ECO:0000256" key="4">
    <source>
        <dbReference type="ARBA" id="ARBA00022723"/>
    </source>
</evidence>
<dbReference type="AlphaFoldDB" id="A0A2S5TKL7"/>
<dbReference type="GO" id="GO:0005506">
    <property type="term" value="F:iron ion binding"/>
    <property type="evidence" value="ECO:0007669"/>
    <property type="project" value="InterPro"/>
</dbReference>
<dbReference type="PRINTS" id="PR00465">
    <property type="entry name" value="EP450IV"/>
</dbReference>
<organism evidence="10 11">
    <name type="scientific">Solimonas fluminis</name>
    <dbReference type="NCBI Taxonomy" id="2086571"/>
    <lineage>
        <taxon>Bacteria</taxon>
        <taxon>Pseudomonadati</taxon>
        <taxon>Pseudomonadota</taxon>
        <taxon>Gammaproteobacteria</taxon>
        <taxon>Nevskiales</taxon>
        <taxon>Nevskiaceae</taxon>
        <taxon>Solimonas</taxon>
    </lineage>
</organism>
<dbReference type="PRINTS" id="PR00385">
    <property type="entry name" value="P450"/>
</dbReference>
<feature type="binding site" description="axial binding residue" evidence="8">
    <location>
        <position position="384"/>
    </location>
    <ligand>
        <name>heme</name>
        <dbReference type="ChEBI" id="CHEBI:30413"/>
    </ligand>
    <ligandPart>
        <name>Fe</name>
        <dbReference type="ChEBI" id="CHEBI:18248"/>
    </ligandPart>
</feature>
<dbReference type="GO" id="GO:0016125">
    <property type="term" value="P:sterol metabolic process"/>
    <property type="evidence" value="ECO:0007669"/>
    <property type="project" value="TreeGrafter"/>
</dbReference>
<accession>A0A2S5TKL7</accession>
<dbReference type="CDD" id="cd11045">
    <property type="entry name" value="CYP136-like"/>
    <property type="match status" value="1"/>
</dbReference>
<dbReference type="PROSITE" id="PS00086">
    <property type="entry name" value="CYTOCHROME_P450"/>
    <property type="match status" value="1"/>
</dbReference>
<dbReference type="SUPFAM" id="SSF48264">
    <property type="entry name" value="Cytochrome P450"/>
    <property type="match status" value="1"/>
</dbReference>
<keyword evidence="6 8" id="KW-0408">Iron</keyword>
<comment type="cofactor">
    <cofactor evidence="1 8">
        <name>heme</name>
        <dbReference type="ChEBI" id="CHEBI:30413"/>
    </cofactor>
</comment>
<gene>
    <name evidence="10" type="ORF">C3942_01235</name>
</gene>
<dbReference type="EMBL" id="PSNW01000001">
    <property type="protein sequence ID" value="PPE75546.1"/>
    <property type="molecule type" value="Genomic_DNA"/>
</dbReference>
<dbReference type="InterPro" id="IPR001128">
    <property type="entry name" value="Cyt_P450"/>
</dbReference>
<dbReference type="Gene3D" id="1.10.630.10">
    <property type="entry name" value="Cytochrome P450"/>
    <property type="match status" value="1"/>
</dbReference>
<dbReference type="GO" id="GO:0020037">
    <property type="term" value="F:heme binding"/>
    <property type="evidence" value="ECO:0007669"/>
    <property type="project" value="InterPro"/>
</dbReference>
<keyword evidence="4 8" id="KW-0479">Metal-binding</keyword>
<evidence type="ECO:0000256" key="2">
    <source>
        <dbReference type="ARBA" id="ARBA00010617"/>
    </source>
</evidence>
<name>A0A2S5TKL7_9GAMM</name>
<dbReference type="InterPro" id="IPR036396">
    <property type="entry name" value="Cyt_P450_sf"/>
</dbReference>
<evidence type="ECO:0000256" key="7">
    <source>
        <dbReference type="ARBA" id="ARBA00023033"/>
    </source>
</evidence>
<evidence type="ECO:0000313" key="11">
    <source>
        <dbReference type="Proteomes" id="UP000238220"/>
    </source>
</evidence>
<evidence type="ECO:0000256" key="1">
    <source>
        <dbReference type="ARBA" id="ARBA00001971"/>
    </source>
</evidence>
<evidence type="ECO:0000256" key="8">
    <source>
        <dbReference type="PIRSR" id="PIRSR602403-1"/>
    </source>
</evidence>